<evidence type="ECO:0000256" key="1">
    <source>
        <dbReference type="SAM" id="MobiDB-lite"/>
    </source>
</evidence>
<reference evidence="2 3" key="1">
    <citation type="submission" date="2018-04" db="EMBL/GenBank/DDBJ databases">
        <authorList>
            <person name="Zhang X."/>
            <person name="Yuan J."/>
            <person name="Li F."/>
            <person name="Xiang J."/>
        </authorList>
    </citation>
    <scope>NUCLEOTIDE SEQUENCE [LARGE SCALE GENOMIC DNA]</scope>
    <source>
        <tissue evidence="2">Muscle</tissue>
    </source>
</reference>
<dbReference type="AlphaFoldDB" id="A0A3R7MNL2"/>
<evidence type="ECO:0000313" key="3">
    <source>
        <dbReference type="Proteomes" id="UP000283509"/>
    </source>
</evidence>
<feature type="compositionally biased region" description="Low complexity" evidence="1">
    <location>
        <begin position="266"/>
        <end position="276"/>
    </location>
</feature>
<reference evidence="2 3" key="2">
    <citation type="submission" date="2019-01" db="EMBL/GenBank/DDBJ databases">
        <title>The decoding of complex shrimp genome reveals the adaptation for benthos swimmer, frequently molting mechanism and breeding impact on genome.</title>
        <authorList>
            <person name="Sun Y."/>
            <person name="Gao Y."/>
            <person name="Yu Y."/>
        </authorList>
    </citation>
    <scope>NUCLEOTIDE SEQUENCE [LARGE SCALE GENOMIC DNA]</scope>
    <source>
        <tissue evidence="2">Muscle</tissue>
    </source>
</reference>
<feature type="region of interest" description="Disordered" evidence="1">
    <location>
        <begin position="362"/>
        <end position="388"/>
    </location>
</feature>
<feature type="compositionally biased region" description="Pro residues" evidence="1">
    <location>
        <begin position="280"/>
        <end position="289"/>
    </location>
</feature>
<dbReference type="EMBL" id="QCYY01000911">
    <property type="protein sequence ID" value="ROT81846.1"/>
    <property type="molecule type" value="Genomic_DNA"/>
</dbReference>
<organism evidence="2 3">
    <name type="scientific">Penaeus vannamei</name>
    <name type="common">Whiteleg shrimp</name>
    <name type="synonym">Litopenaeus vannamei</name>
    <dbReference type="NCBI Taxonomy" id="6689"/>
    <lineage>
        <taxon>Eukaryota</taxon>
        <taxon>Metazoa</taxon>
        <taxon>Ecdysozoa</taxon>
        <taxon>Arthropoda</taxon>
        <taxon>Crustacea</taxon>
        <taxon>Multicrustacea</taxon>
        <taxon>Malacostraca</taxon>
        <taxon>Eumalacostraca</taxon>
        <taxon>Eucarida</taxon>
        <taxon>Decapoda</taxon>
        <taxon>Dendrobranchiata</taxon>
        <taxon>Penaeoidea</taxon>
        <taxon>Penaeidae</taxon>
        <taxon>Penaeus</taxon>
    </lineage>
</organism>
<feature type="region of interest" description="Disordered" evidence="1">
    <location>
        <begin position="214"/>
        <end position="235"/>
    </location>
</feature>
<dbReference type="PRINTS" id="PR01217">
    <property type="entry name" value="PRICHEXTENSN"/>
</dbReference>
<evidence type="ECO:0000313" key="2">
    <source>
        <dbReference type="EMBL" id="ROT81846.1"/>
    </source>
</evidence>
<proteinExistence type="predicted"/>
<comment type="caution">
    <text evidence="2">The sequence shown here is derived from an EMBL/GenBank/DDBJ whole genome shotgun (WGS) entry which is preliminary data.</text>
</comment>
<name>A0A3R7MNL2_PENVA</name>
<dbReference type="Proteomes" id="UP000283509">
    <property type="component" value="Unassembled WGS sequence"/>
</dbReference>
<keyword evidence="3" id="KW-1185">Reference proteome</keyword>
<feature type="region of interest" description="Disordered" evidence="1">
    <location>
        <begin position="266"/>
        <end position="289"/>
    </location>
</feature>
<sequence length="388" mass="40837">MQPEVCPGTSHPLPSSSPPGSSLRSPWVVTSPGIAIPSPLQSPWVVSPRYRHPPPPLIPWVVTPRVSPSPSPPLVFVVVTPRYRHPLPPPSPWVVTPGYRHPLPPLIPGGSSLPGYRQSPFPISFNPPGSSVAPLILGSSLPSNPPGSSLSRSSLPVYRHPPLIPRGRHSPCIASPFPIPSNPPGVVTPPLIPPGSSLPSFILPLSSLLLPIPQGRHSRVSPSPPHPPQSPGVATPLLIPQGHHSPGNAIPLFPLFIPPGSSLPPSNLPGSSLPGNAIPLFPPTPDPPGSSLPEVVTRPGSCAVPPASPGSSQPPAFSALVVFVAPIVVDTTLAPTRRRCEWQVDMARYRFVAMMSDTGARSSNNDFSFRGEKSRNNIKQQPLSTSLT</sequence>
<gene>
    <name evidence="2" type="ORF">C7M84_024994</name>
</gene>
<feature type="region of interest" description="Disordered" evidence="1">
    <location>
        <begin position="1"/>
        <end position="25"/>
    </location>
</feature>
<accession>A0A3R7MNL2</accession>
<feature type="compositionally biased region" description="Polar residues" evidence="1">
    <location>
        <begin position="377"/>
        <end position="388"/>
    </location>
</feature>
<protein>
    <submittedName>
        <fullName evidence="2">Uncharacterized protein</fullName>
    </submittedName>
</protein>
<feature type="compositionally biased region" description="Low complexity" evidence="1">
    <location>
        <begin position="7"/>
        <end position="25"/>
    </location>
</feature>